<dbReference type="EC" id="3.1.-.-" evidence="7"/>
<dbReference type="InterPro" id="IPR020549">
    <property type="entry name" value="YbeY_CS"/>
</dbReference>
<keyword evidence="2 7" id="KW-0540">Nuclease</keyword>
<comment type="function">
    <text evidence="7">Single strand-specific metallo-endoribonuclease involved in late-stage 70S ribosome quality control and in maturation of the 3' terminus of the 16S rRNA.</text>
</comment>
<proteinExistence type="inferred from homology"/>
<dbReference type="Proteomes" id="UP000321629">
    <property type="component" value="Unassembled WGS sequence"/>
</dbReference>
<dbReference type="GO" id="GO:0004222">
    <property type="term" value="F:metalloendopeptidase activity"/>
    <property type="evidence" value="ECO:0007669"/>
    <property type="project" value="InterPro"/>
</dbReference>
<dbReference type="PANTHER" id="PTHR46986:SF1">
    <property type="entry name" value="ENDORIBONUCLEASE YBEY, CHLOROPLASTIC"/>
    <property type="match status" value="1"/>
</dbReference>
<dbReference type="EMBL" id="VOWJ01000031">
    <property type="protein sequence ID" value="TXE86357.1"/>
    <property type="molecule type" value="Genomic_DNA"/>
</dbReference>
<feature type="binding site" evidence="7">
    <location>
        <position position="95"/>
    </location>
    <ligand>
        <name>Zn(2+)</name>
        <dbReference type="ChEBI" id="CHEBI:29105"/>
        <note>catalytic</note>
    </ligand>
</feature>
<gene>
    <name evidence="7 8" type="primary">ybeY</name>
    <name evidence="8" type="ORF">FPD38_06830</name>
</gene>
<comment type="subcellular location">
    <subcellularLocation>
        <location evidence="7">Cytoplasm</location>
    </subcellularLocation>
</comment>
<dbReference type="SUPFAM" id="SSF55486">
    <property type="entry name" value="Metalloproteases ('zincins'), catalytic domain"/>
    <property type="match status" value="1"/>
</dbReference>
<dbReference type="PANTHER" id="PTHR46986">
    <property type="entry name" value="ENDORIBONUCLEASE YBEY, CHLOROPLASTIC"/>
    <property type="match status" value="1"/>
</dbReference>
<keyword evidence="7" id="KW-0690">Ribosome biogenesis</keyword>
<dbReference type="RefSeq" id="WP_147555976.1">
    <property type="nucleotide sequence ID" value="NZ_VOWJ01000031.1"/>
</dbReference>
<dbReference type="GO" id="GO:0008270">
    <property type="term" value="F:zinc ion binding"/>
    <property type="evidence" value="ECO:0007669"/>
    <property type="project" value="UniProtKB-UniRule"/>
</dbReference>
<keyword evidence="4 7" id="KW-0255">Endonuclease</keyword>
<keyword evidence="5 7" id="KW-0378">Hydrolase</keyword>
<keyword evidence="3 7" id="KW-0479">Metal-binding</keyword>
<reference evidence="8 9" key="1">
    <citation type="submission" date="2019-07" db="EMBL/GenBank/DDBJ databases">
        <title>Rapid identification of Enteric Bacteria from Whole Genome Sequences (WGS) using Average Nucleotide Identity (ANI).</title>
        <authorList>
            <person name="Lane C."/>
        </authorList>
    </citation>
    <scope>NUCLEOTIDE SEQUENCE [LARGE SCALE GENOMIC DNA]</scope>
    <source>
        <strain evidence="8 9">2016D-0084</strain>
    </source>
</reference>
<feature type="binding site" evidence="7">
    <location>
        <position position="105"/>
    </location>
    <ligand>
        <name>Zn(2+)</name>
        <dbReference type="ChEBI" id="CHEBI:29105"/>
        <note>catalytic</note>
    </ligand>
</feature>
<evidence type="ECO:0000256" key="3">
    <source>
        <dbReference type="ARBA" id="ARBA00022723"/>
    </source>
</evidence>
<comment type="cofactor">
    <cofactor evidence="7">
        <name>Zn(2+)</name>
        <dbReference type="ChEBI" id="CHEBI:29105"/>
    </cofactor>
    <text evidence="7">Binds 1 zinc ion.</text>
</comment>
<evidence type="ECO:0000256" key="6">
    <source>
        <dbReference type="ARBA" id="ARBA00022833"/>
    </source>
</evidence>
<dbReference type="GO" id="GO:0005737">
    <property type="term" value="C:cytoplasm"/>
    <property type="evidence" value="ECO:0007669"/>
    <property type="project" value="UniProtKB-SubCell"/>
</dbReference>
<organism evidence="8 9">
    <name type="scientific">Campylobacter volucris</name>
    <dbReference type="NCBI Taxonomy" id="1031542"/>
    <lineage>
        <taxon>Bacteria</taxon>
        <taxon>Pseudomonadati</taxon>
        <taxon>Campylobacterota</taxon>
        <taxon>Epsilonproteobacteria</taxon>
        <taxon>Campylobacterales</taxon>
        <taxon>Campylobacteraceae</taxon>
        <taxon>Campylobacter</taxon>
    </lineage>
</organism>
<dbReference type="NCBIfam" id="TIGR00043">
    <property type="entry name" value="rRNA maturation RNase YbeY"/>
    <property type="match status" value="1"/>
</dbReference>
<dbReference type="InterPro" id="IPR023091">
    <property type="entry name" value="MetalPrtase_cat_dom_sf_prd"/>
</dbReference>
<dbReference type="GO" id="GO:0006364">
    <property type="term" value="P:rRNA processing"/>
    <property type="evidence" value="ECO:0007669"/>
    <property type="project" value="UniProtKB-UniRule"/>
</dbReference>
<keyword evidence="7" id="KW-0698">rRNA processing</keyword>
<feature type="binding site" evidence="7">
    <location>
        <position position="99"/>
    </location>
    <ligand>
        <name>Zn(2+)</name>
        <dbReference type="ChEBI" id="CHEBI:29105"/>
        <note>catalytic</note>
    </ligand>
</feature>
<comment type="similarity">
    <text evidence="1 7">Belongs to the endoribonuclease YbeY family.</text>
</comment>
<keyword evidence="6 7" id="KW-0862">Zinc</keyword>
<evidence type="ECO:0000313" key="9">
    <source>
        <dbReference type="Proteomes" id="UP000321629"/>
    </source>
</evidence>
<evidence type="ECO:0000256" key="4">
    <source>
        <dbReference type="ARBA" id="ARBA00022759"/>
    </source>
</evidence>
<evidence type="ECO:0000256" key="2">
    <source>
        <dbReference type="ARBA" id="ARBA00022722"/>
    </source>
</evidence>
<keyword evidence="7" id="KW-0963">Cytoplasm</keyword>
<evidence type="ECO:0000313" key="8">
    <source>
        <dbReference type="EMBL" id="TXE86357.1"/>
    </source>
</evidence>
<evidence type="ECO:0000256" key="1">
    <source>
        <dbReference type="ARBA" id="ARBA00010875"/>
    </source>
</evidence>
<dbReference type="Gene3D" id="3.40.390.30">
    <property type="entry name" value="Metalloproteases ('zincins'), catalytic domain"/>
    <property type="match status" value="1"/>
</dbReference>
<sequence length="137" mass="15756">MILCEEEIDISFLEKIASKMSNADVELVFVDEKTMHKINLEQRGIDKSTDVLSFPLEPNFNDLLGSIVINLDEVKTKALEFNHTQDEEIALLFIHAMLHLLGYDHEVDQGQMREKEKELIGFFKLPPSLIIRTQKGE</sequence>
<dbReference type="InterPro" id="IPR002036">
    <property type="entry name" value="YbeY"/>
</dbReference>
<evidence type="ECO:0000256" key="7">
    <source>
        <dbReference type="HAMAP-Rule" id="MF_00009"/>
    </source>
</evidence>
<dbReference type="AlphaFoldDB" id="A0A5C7DZX7"/>
<dbReference type="HAMAP" id="MF_00009">
    <property type="entry name" value="Endoribonucl_YbeY"/>
    <property type="match status" value="1"/>
</dbReference>
<dbReference type="PROSITE" id="PS01306">
    <property type="entry name" value="UPF0054"/>
    <property type="match status" value="1"/>
</dbReference>
<comment type="caution">
    <text evidence="8">The sequence shown here is derived from an EMBL/GenBank/DDBJ whole genome shotgun (WGS) entry which is preliminary data.</text>
</comment>
<protein>
    <recommendedName>
        <fullName evidence="7">Endoribonuclease YbeY</fullName>
        <ecNumber evidence="7">3.1.-.-</ecNumber>
    </recommendedName>
</protein>
<accession>A0A5C7DZX7</accession>
<dbReference type="Pfam" id="PF02130">
    <property type="entry name" value="YbeY"/>
    <property type="match status" value="1"/>
</dbReference>
<dbReference type="GO" id="GO:0004521">
    <property type="term" value="F:RNA endonuclease activity"/>
    <property type="evidence" value="ECO:0007669"/>
    <property type="project" value="UniProtKB-UniRule"/>
</dbReference>
<name>A0A5C7DZX7_9BACT</name>
<evidence type="ECO:0000256" key="5">
    <source>
        <dbReference type="ARBA" id="ARBA00022801"/>
    </source>
</evidence>